<dbReference type="EMBL" id="DXDX01000149">
    <property type="protein sequence ID" value="HIY21887.1"/>
    <property type="molecule type" value="Genomic_DNA"/>
</dbReference>
<sequence>MGKQTDGAWYKLDNAAVLYSALQREEYSAIYRFSAVMTDLVDPKALQRAVDRTMPRFPGFRVRIKRGAFWYYFEPNDAPGPFVKEDISNPCQPVRFKQDDGWLVRFYYYQRRISIEVFHAVSDGGGALIFFRTLLAVYLRELGHTIPNGPGILDVDEAPRREELEDAYARYATVRPLRAKVDKKAYQNAGTAEPFYTLNVTMGFVPVDALKARAKALGVSITEYLTAALLQVILQNQARERPARPKPVALAIPINLRGWFPSQTLRNFILTVRPCIDPKLGEYTFEEIASYVHHYLRLHINRQEMQALLTGNVRFQTNPLLQIIPIWIKNPVMALSYRLAGCRPYSGTYTNPGAFRVPPEMEGHIQRMEVILGQATSPRVHCASISYGNTMCITFAGTLKETDTEREFFRFLVREGIHVKVESNRTVRSELLF</sequence>
<organism evidence="1 2">
    <name type="scientific">Candidatus Flavonifractor merdigallinarum</name>
    <dbReference type="NCBI Taxonomy" id="2838589"/>
    <lineage>
        <taxon>Bacteria</taxon>
        <taxon>Bacillati</taxon>
        <taxon>Bacillota</taxon>
        <taxon>Clostridia</taxon>
        <taxon>Eubacteriales</taxon>
        <taxon>Oscillospiraceae</taxon>
        <taxon>Flavonifractor</taxon>
    </lineage>
</organism>
<accession>A0A9D2BZ23</accession>
<evidence type="ECO:0000313" key="1">
    <source>
        <dbReference type="EMBL" id="HIY21887.1"/>
    </source>
</evidence>
<dbReference type="Proteomes" id="UP000823868">
    <property type="component" value="Unassembled WGS sequence"/>
</dbReference>
<evidence type="ECO:0000313" key="2">
    <source>
        <dbReference type="Proteomes" id="UP000823868"/>
    </source>
</evidence>
<proteinExistence type="predicted"/>
<name>A0A9D2BZ23_9FIRM</name>
<reference evidence="1" key="2">
    <citation type="submission" date="2021-04" db="EMBL/GenBank/DDBJ databases">
        <authorList>
            <person name="Gilroy R."/>
        </authorList>
    </citation>
    <scope>NUCLEOTIDE SEQUENCE</scope>
    <source>
        <strain evidence="1">ChiBcec16_6824</strain>
    </source>
</reference>
<dbReference type="AlphaFoldDB" id="A0A9D2BZ23"/>
<reference evidence="1" key="1">
    <citation type="journal article" date="2021" name="PeerJ">
        <title>Extensive microbial diversity within the chicken gut microbiome revealed by metagenomics and culture.</title>
        <authorList>
            <person name="Gilroy R."/>
            <person name="Ravi A."/>
            <person name="Getino M."/>
            <person name="Pursley I."/>
            <person name="Horton D.L."/>
            <person name="Alikhan N.F."/>
            <person name="Baker D."/>
            <person name="Gharbi K."/>
            <person name="Hall N."/>
            <person name="Watson M."/>
            <person name="Adriaenssens E.M."/>
            <person name="Foster-Nyarko E."/>
            <person name="Jarju S."/>
            <person name="Secka A."/>
            <person name="Antonio M."/>
            <person name="Oren A."/>
            <person name="Chaudhuri R.R."/>
            <person name="La Ragione R."/>
            <person name="Hildebrand F."/>
            <person name="Pallen M.J."/>
        </authorList>
    </citation>
    <scope>NUCLEOTIDE SEQUENCE</scope>
    <source>
        <strain evidence="1">ChiBcec16_6824</strain>
    </source>
</reference>
<dbReference type="SUPFAM" id="SSF52777">
    <property type="entry name" value="CoA-dependent acyltransferases"/>
    <property type="match status" value="1"/>
</dbReference>
<comment type="caution">
    <text evidence="1">The sequence shown here is derived from an EMBL/GenBank/DDBJ whole genome shotgun (WGS) entry which is preliminary data.</text>
</comment>
<evidence type="ECO:0008006" key="3">
    <source>
        <dbReference type="Google" id="ProtNLM"/>
    </source>
</evidence>
<gene>
    <name evidence="1" type="ORF">H9841_08310</name>
</gene>
<protein>
    <recommendedName>
        <fullName evidence="3">Alcohol acetyltransferase</fullName>
    </recommendedName>
</protein>